<evidence type="ECO:0000256" key="6">
    <source>
        <dbReference type="SAM" id="MobiDB-lite"/>
    </source>
</evidence>
<dbReference type="InterPro" id="IPR027640">
    <property type="entry name" value="Kinesin-like_fam"/>
</dbReference>
<feature type="region of interest" description="Disordered" evidence="6">
    <location>
        <begin position="329"/>
        <end position="348"/>
    </location>
</feature>
<dbReference type="GeneID" id="28978053"/>
<feature type="region of interest" description="Disordered" evidence="6">
    <location>
        <begin position="999"/>
        <end position="1137"/>
    </location>
</feature>
<feature type="compositionally biased region" description="Basic and acidic residues" evidence="6">
    <location>
        <begin position="35"/>
        <end position="44"/>
    </location>
</feature>
<proteinExistence type="inferred from homology"/>
<dbReference type="PANTHER" id="PTHR47968">
    <property type="entry name" value="CENTROMERE PROTEIN E"/>
    <property type="match status" value="1"/>
</dbReference>
<dbReference type="RefSeq" id="XP_018269266.1">
    <property type="nucleotide sequence ID" value="XM_018417605.1"/>
</dbReference>
<keyword evidence="4 5" id="KW-0505">Motor protein</keyword>
<feature type="compositionally biased region" description="Low complexity" evidence="6">
    <location>
        <begin position="620"/>
        <end position="643"/>
    </location>
</feature>
<feature type="region of interest" description="Disordered" evidence="6">
    <location>
        <begin position="1"/>
        <end position="254"/>
    </location>
</feature>
<feature type="region of interest" description="Disordered" evidence="6">
    <location>
        <begin position="620"/>
        <end position="644"/>
    </location>
</feature>
<organism evidence="8 9">
    <name type="scientific">Rhodotorula graminis (strain WP1)</name>
    <dbReference type="NCBI Taxonomy" id="578459"/>
    <lineage>
        <taxon>Eukaryota</taxon>
        <taxon>Fungi</taxon>
        <taxon>Dikarya</taxon>
        <taxon>Basidiomycota</taxon>
        <taxon>Pucciniomycotina</taxon>
        <taxon>Microbotryomycetes</taxon>
        <taxon>Sporidiobolales</taxon>
        <taxon>Sporidiobolaceae</taxon>
        <taxon>Rhodotorula</taxon>
    </lineage>
</organism>
<dbReference type="OrthoDB" id="3176171at2759"/>
<dbReference type="GO" id="GO:0005874">
    <property type="term" value="C:microtubule"/>
    <property type="evidence" value="ECO:0007669"/>
    <property type="project" value="TreeGrafter"/>
</dbReference>
<evidence type="ECO:0000256" key="3">
    <source>
        <dbReference type="ARBA" id="ARBA00023054"/>
    </source>
</evidence>
<dbReference type="InterPro" id="IPR019821">
    <property type="entry name" value="Kinesin_motor_CS"/>
</dbReference>
<feature type="compositionally biased region" description="Polar residues" evidence="6">
    <location>
        <begin position="1013"/>
        <end position="1022"/>
    </location>
</feature>
<protein>
    <recommendedName>
        <fullName evidence="7">Kinesin motor domain-containing protein</fullName>
    </recommendedName>
</protein>
<dbReference type="Pfam" id="PF00225">
    <property type="entry name" value="Kinesin"/>
    <property type="match status" value="1"/>
</dbReference>
<dbReference type="PRINTS" id="PR00380">
    <property type="entry name" value="KINESINHEAVY"/>
</dbReference>
<dbReference type="GO" id="GO:0007018">
    <property type="term" value="P:microtubule-based movement"/>
    <property type="evidence" value="ECO:0007669"/>
    <property type="project" value="InterPro"/>
</dbReference>
<comment type="similarity">
    <text evidence="5">Belongs to the TRAFAC class myosin-kinesin ATPase superfamily. Kinesin family.</text>
</comment>
<dbReference type="GO" id="GO:0003777">
    <property type="term" value="F:microtubule motor activity"/>
    <property type="evidence" value="ECO:0007669"/>
    <property type="project" value="InterPro"/>
</dbReference>
<keyword evidence="1 5" id="KW-0547">Nucleotide-binding</keyword>
<dbReference type="Pfam" id="PF12110">
    <property type="entry name" value="Nup96"/>
    <property type="match status" value="1"/>
</dbReference>
<evidence type="ECO:0000256" key="2">
    <source>
        <dbReference type="ARBA" id="ARBA00022840"/>
    </source>
</evidence>
<feature type="binding site" evidence="5">
    <location>
        <begin position="1293"/>
        <end position="1300"/>
    </location>
    <ligand>
        <name>ATP</name>
        <dbReference type="ChEBI" id="CHEBI:30616"/>
    </ligand>
</feature>
<dbReference type="InterPro" id="IPR036961">
    <property type="entry name" value="Kinesin_motor_dom_sf"/>
</dbReference>
<dbReference type="PROSITE" id="PS50067">
    <property type="entry name" value="KINESIN_MOTOR_2"/>
    <property type="match status" value="1"/>
</dbReference>
<feature type="compositionally biased region" description="Pro residues" evidence="6">
    <location>
        <begin position="215"/>
        <end position="235"/>
    </location>
</feature>
<keyword evidence="3" id="KW-0175">Coiled coil</keyword>
<accession>A0A0P9EIL2</accession>
<dbReference type="GO" id="GO:0008017">
    <property type="term" value="F:microtubule binding"/>
    <property type="evidence" value="ECO:0007669"/>
    <property type="project" value="InterPro"/>
</dbReference>
<evidence type="ECO:0000313" key="8">
    <source>
        <dbReference type="EMBL" id="KPV73217.1"/>
    </source>
</evidence>
<feature type="region of interest" description="Disordered" evidence="6">
    <location>
        <begin position="1420"/>
        <end position="1456"/>
    </location>
</feature>
<gene>
    <name evidence="8" type="ORF">RHOBADRAFT_54995</name>
</gene>
<evidence type="ECO:0000313" key="9">
    <source>
        <dbReference type="Proteomes" id="UP000053890"/>
    </source>
</evidence>
<dbReference type="SMART" id="SM00129">
    <property type="entry name" value="KISc"/>
    <property type="match status" value="1"/>
</dbReference>
<dbReference type="GO" id="GO:0000278">
    <property type="term" value="P:mitotic cell cycle"/>
    <property type="evidence" value="ECO:0007669"/>
    <property type="project" value="TreeGrafter"/>
</dbReference>
<dbReference type="GO" id="GO:0005524">
    <property type="term" value="F:ATP binding"/>
    <property type="evidence" value="ECO:0007669"/>
    <property type="project" value="UniProtKB-UniRule"/>
</dbReference>
<dbReference type="InterPro" id="IPR001752">
    <property type="entry name" value="Kinesin_motor_dom"/>
</dbReference>
<feature type="region of interest" description="Disordered" evidence="6">
    <location>
        <begin position="1644"/>
        <end position="1676"/>
    </location>
</feature>
<dbReference type="Gene3D" id="1.25.40.690">
    <property type="match status" value="1"/>
</dbReference>
<feature type="domain" description="Kinesin motor" evidence="7">
    <location>
        <begin position="1210"/>
        <end position="1563"/>
    </location>
</feature>
<dbReference type="PROSITE" id="PS00411">
    <property type="entry name" value="KINESIN_MOTOR_1"/>
    <property type="match status" value="1"/>
</dbReference>
<dbReference type="EMBL" id="KQ474083">
    <property type="protein sequence ID" value="KPV73217.1"/>
    <property type="molecule type" value="Genomic_DNA"/>
</dbReference>
<evidence type="ECO:0000256" key="1">
    <source>
        <dbReference type="ARBA" id="ARBA00022741"/>
    </source>
</evidence>
<dbReference type="Proteomes" id="UP000053890">
    <property type="component" value="Unassembled WGS sequence"/>
</dbReference>
<dbReference type="InterPro" id="IPR021967">
    <property type="entry name" value="Nup98_C"/>
</dbReference>
<sequence length="1852" mass="199107">MARFGLDSDSDSDSDHLSVASGSRSPSHSTRSRSHTLEPDHGTDHDDDDDAPPRQSLYDNHDDHSMGSQSADDDDDDDHLASSNQDDSFSPSPSASPAQAPRSRPPAVRRPATTTTRTRSSDDPDLSLNSTSSSPPPPPTSRPQQPQRAAWSSSHQPKLRIGRGTSALEPKRAAVMQASLFHQHANDDDDDGDLILEPAALDRDPKRTRVADSPGPAPAPAPAPAPVPATDPAPFRPLRTYSRPPLADSTTAHGRERNLVDAGLALSRSFRVGWGPAGELVTLKGVYPPAQGAASDSLKVDRVRLVASTDPEPALRLLKLQLAHSDIFPPSNADGSSPDAGTSAPLAVPSPDLRFSHYANLFSNPDSAAARAHQSGSGPKPDPDEAQLFKLASVLFDEVPDLALPESDGAGSPPVTPQQRAHMTAMRRRAQLSAWLEDATRPAVEAALHSASSGPSSSSSSSSGAARVFALLSGHQVARACDAALESGNVRLATLVAQAGSSYAPPDAQLQGDLALQLAKWREYGVDAPQLVDPAYRRVLELVSGNVGVSEGRKSGDDGMGVPETHVLEGLTWVQALAAGLWYAPDPDQGDGEAAVRDAVEAYERAFAHDERVAQPVPAYLASSSSPSPSSPSSAPSWAPLPSEAHAPPRAGTFHLLKLFASPVHALEDALAPRNFGPAPTDYRLPWHLYVLLSRVLRRRDWEDREVLDDDAEAMREEGQGEARREGNSVTADRVTEAYAAQLEAVGEWDWAAFVLLHIELEDRRTKAIKNLLARHVDELADSTSPRVDFLLATLHLPAVWLSSAQADAALANPPSRFTAYTLLLAAQRAPEAHAIAWAELAPEALLRNDPSLVRRLLAPFHADDDATAGNVAGWADAGGVFVAYLDVLDRAAHALPHLDGQQAHDVARVLARTQRLAQRARSEPRTRGRTQLRLALDDMVGRLVVLAKAAAGAGAPVALERAQPSLLPDSERAVWIQGANKAFWEASLARAVSAYRRTRTPRPVRPRPTVVSDSFNNSSPARLTAMERTPFVPVRKHKPSNSPPTSPVPRMPRSPASAGGSFLGGPPPPPLGASTAHNRLAPAHADPFAPASPALGHTALLSPPTAAPRIRAKLTPSAAPRRKALPGAERADVPLAGGGYSPVKARPAAVSSPLLAAPAAGGFGAFPKVTSASLAQASEWGVDAVAGGLQSLRLKEQRVMAGKGAGRDNVLVCVRVRPPAAKLAAAAAQGADDRAWKVDERTGKLQQFAGGPEYTFDSIVTASRNEVVYEEAGQDLVLAAMEGFDAVIFAYGQTASGKTFVLSGNEANPGIIPQAVSDIFTYIRDHPEKEFLLRASYLEIYNESLKDLLDPTAGPLKVRQDEQKRFFVHPLREEVVTTEAQVAALLSRGADNRHVGQTDFNERSSRSHSVFQMTIESRDDPSFAPAGTLLTSPPATPRRPGAIQTPNTPRLAPGTDGVVRMSRLSLIDLAGSEQATSQMERRSEGAFINKSLLTLEKVIASLTSEAKQKPHVPYRDSKLTQILQPSLSGDARVAVIATMNPSPSAIEETKSTLKFAQRVKKVVLKAVQHEVVDDKALITKYRSHIAMLEAQLKATLDAPPGTPSQADLFADHSRQKKQADRVHDLERQVEEFRSLFLTSQNMEKRRLSALPPRPVSPVKMMRPSSPSSTDSTLQERVLDLEDELSALREERDSLSDRVAQLEADRLAAAETSTDARLAELVKENQELLVIARNADVEGELRRQERKFERTLERHKVYQGGLEATLEQERKRVAQFERFILQHLASQTDLLAGRRRSSAAHLPTSASVTGFVPLMAESPDLDAISPDFVELDDLQFSKQGLETIKRSGSRLF</sequence>
<dbReference type="InterPro" id="IPR027417">
    <property type="entry name" value="P-loop_NTPase"/>
</dbReference>
<evidence type="ECO:0000259" key="7">
    <source>
        <dbReference type="PROSITE" id="PS50067"/>
    </source>
</evidence>
<reference evidence="8 9" key="1">
    <citation type="journal article" date="2015" name="Front. Microbiol.">
        <title>Genome sequence of the plant growth promoting endophytic yeast Rhodotorula graminis WP1.</title>
        <authorList>
            <person name="Firrincieli A."/>
            <person name="Otillar R."/>
            <person name="Salamov A."/>
            <person name="Schmutz J."/>
            <person name="Khan Z."/>
            <person name="Redman R.S."/>
            <person name="Fleck N.D."/>
            <person name="Lindquist E."/>
            <person name="Grigoriev I.V."/>
            <person name="Doty S.L."/>
        </authorList>
    </citation>
    <scope>NUCLEOTIDE SEQUENCE [LARGE SCALE GENOMIC DNA]</scope>
    <source>
        <strain evidence="8 9">WP1</strain>
    </source>
</reference>
<keyword evidence="2 5" id="KW-0067">ATP-binding</keyword>
<feature type="compositionally biased region" description="Basic and acidic residues" evidence="6">
    <location>
        <begin position="200"/>
        <end position="210"/>
    </location>
</feature>
<dbReference type="Gene3D" id="3.40.850.10">
    <property type="entry name" value="Kinesin motor domain"/>
    <property type="match status" value="1"/>
</dbReference>
<feature type="compositionally biased region" description="Polar residues" evidence="6">
    <location>
        <begin position="1665"/>
        <end position="1675"/>
    </location>
</feature>
<evidence type="ECO:0000256" key="4">
    <source>
        <dbReference type="ARBA" id="ARBA00023175"/>
    </source>
</evidence>
<dbReference type="PANTHER" id="PTHR47968:SF75">
    <property type="entry name" value="CENTROMERE-ASSOCIATED PROTEIN E"/>
    <property type="match status" value="1"/>
</dbReference>
<dbReference type="SUPFAM" id="SSF52540">
    <property type="entry name" value="P-loop containing nucleoside triphosphate hydrolases"/>
    <property type="match status" value="1"/>
</dbReference>
<name>A0A0P9EIL2_RHOGW</name>
<feature type="compositionally biased region" description="Low complexity" evidence="6">
    <location>
        <begin position="86"/>
        <end position="118"/>
    </location>
</feature>
<evidence type="ECO:0000256" key="5">
    <source>
        <dbReference type="PROSITE-ProRule" id="PRU00283"/>
    </source>
</evidence>
<keyword evidence="9" id="KW-1185">Reference proteome</keyword>
<feature type="compositionally biased region" description="Pro residues" evidence="6">
    <location>
        <begin position="1042"/>
        <end position="1053"/>
    </location>
</feature>
<dbReference type="STRING" id="578459.A0A0P9EIL2"/>